<evidence type="ECO:0000313" key="9">
    <source>
        <dbReference type="Proteomes" id="UP001381693"/>
    </source>
</evidence>
<feature type="region of interest" description="Disordered" evidence="6">
    <location>
        <begin position="433"/>
        <end position="471"/>
    </location>
</feature>
<keyword evidence="9" id="KW-1185">Reference proteome</keyword>
<dbReference type="InterPro" id="IPR041641">
    <property type="entry name" value="CALCOCO1/2_Zn_UBZ1"/>
</dbReference>
<dbReference type="AlphaFoldDB" id="A0AAN8WFR1"/>
<gene>
    <name evidence="8" type="ORF">SK128_023165</name>
</gene>
<dbReference type="Gene3D" id="1.20.920.20">
    <property type="match status" value="1"/>
</dbReference>
<evidence type="ECO:0000259" key="7">
    <source>
        <dbReference type="Pfam" id="PF18112"/>
    </source>
</evidence>
<evidence type="ECO:0000256" key="2">
    <source>
        <dbReference type="ARBA" id="ARBA00022771"/>
    </source>
</evidence>
<feature type="region of interest" description="Disordered" evidence="6">
    <location>
        <begin position="58"/>
        <end position="105"/>
    </location>
</feature>
<protein>
    <recommendedName>
        <fullName evidence="7">UBZ1-type domain-containing protein</fullName>
    </recommendedName>
</protein>
<keyword evidence="2" id="KW-0863">Zinc-finger</keyword>
<organism evidence="8 9">
    <name type="scientific">Halocaridina rubra</name>
    <name type="common">Hawaiian red shrimp</name>
    <dbReference type="NCBI Taxonomy" id="373956"/>
    <lineage>
        <taxon>Eukaryota</taxon>
        <taxon>Metazoa</taxon>
        <taxon>Ecdysozoa</taxon>
        <taxon>Arthropoda</taxon>
        <taxon>Crustacea</taxon>
        <taxon>Multicrustacea</taxon>
        <taxon>Malacostraca</taxon>
        <taxon>Eumalacostraca</taxon>
        <taxon>Eucarida</taxon>
        <taxon>Decapoda</taxon>
        <taxon>Pleocyemata</taxon>
        <taxon>Caridea</taxon>
        <taxon>Atyoidea</taxon>
        <taxon>Atyidae</taxon>
        <taxon>Halocaridina</taxon>
    </lineage>
</organism>
<evidence type="ECO:0000256" key="4">
    <source>
        <dbReference type="ARBA" id="ARBA00023054"/>
    </source>
</evidence>
<feature type="compositionally biased region" description="Low complexity" evidence="6">
    <location>
        <begin position="80"/>
        <end position="100"/>
    </location>
</feature>
<name>A0AAN8WFR1_HALRR</name>
<reference evidence="8 9" key="1">
    <citation type="submission" date="2023-11" db="EMBL/GenBank/DDBJ databases">
        <title>Halocaridina rubra genome assembly.</title>
        <authorList>
            <person name="Smith C."/>
        </authorList>
    </citation>
    <scope>NUCLEOTIDE SEQUENCE [LARGE SCALE GENOMIC DNA]</scope>
    <source>
        <strain evidence="8">EP-1</strain>
        <tissue evidence="8">Whole</tissue>
    </source>
</reference>
<evidence type="ECO:0000313" key="8">
    <source>
        <dbReference type="EMBL" id="KAK7065442.1"/>
    </source>
</evidence>
<evidence type="ECO:0000256" key="5">
    <source>
        <dbReference type="SAM" id="Coils"/>
    </source>
</evidence>
<dbReference type="EMBL" id="JAXCGZ010020786">
    <property type="protein sequence ID" value="KAK7065442.1"/>
    <property type="molecule type" value="Genomic_DNA"/>
</dbReference>
<feature type="domain" description="UBZ1-type" evidence="7">
    <location>
        <begin position="479"/>
        <end position="505"/>
    </location>
</feature>
<evidence type="ECO:0000256" key="1">
    <source>
        <dbReference type="ARBA" id="ARBA00022723"/>
    </source>
</evidence>
<dbReference type="Pfam" id="PF18112">
    <property type="entry name" value="Zn-C2H2_12"/>
    <property type="match status" value="1"/>
</dbReference>
<evidence type="ECO:0000256" key="3">
    <source>
        <dbReference type="ARBA" id="ARBA00022833"/>
    </source>
</evidence>
<keyword evidence="1" id="KW-0479">Metal-binding</keyword>
<sequence>MAEPVEDDVSFLGIKEGTDCAAAKNDIQVPSTEIYGAGAEYQASDYHAAGALRAPVVPAQIRQDRKNSASRGLPGSGADRTSPYSSSSPITSPRTPDRSPNYNIDASGSTYALQVALRNMKERYHKLQKKMALIEDDNSRLITGKSELFGEIGKLQENSIKLREKNLQLNQEIHTKHQECCSLKEKFSALSTENMNLTRQLAKSVQENRRLNKQVNLTTDENRRLREKLNLISAQVKTLPGGAALAATASEFATPPPRTKIVPLSEDLDSFSDPPTRFLSSHKDTLDECEQISSMEIEEMDSSWDGSGSSNEQLLLSMQSATRRMKELIVGLQEQNHSLHMLSPILHSVHSSHSSHLSQRDRDISTVTVTPSTEGLADVGNDDDDDDGVYHSRLATCGSVLSPTFLSANAINTSPMTDDSEGDNNILVDTQMTTEDRPQSPFDWRQVQVSDDEGRDDLGRPDVRTVSTSPVPGLDEEDRICPMCNACFPRVIPQESFESHVVSHFEVENGFEVIA</sequence>
<comment type="caution">
    <text evidence="8">The sequence shown here is derived from an EMBL/GenBank/DDBJ whole genome shotgun (WGS) entry which is preliminary data.</text>
</comment>
<feature type="coiled-coil region" evidence="5">
    <location>
        <begin position="117"/>
        <end position="228"/>
    </location>
</feature>
<keyword evidence="3" id="KW-0862">Zinc</keyword>
<proteinExistence type="predicted"/>
<accession>A0AAN8WFR1</accession>
<evidence type="ECO:0000256" key="6">
    <source>
        <dbReference type="SAM" id="MobiDB-lite"/>
    </source>
</evidence>
<dbReference type="GO" id="GO:0008270">
    <property type="term" value="F:zinc ion binding"/>
    <property type="evidence" value="ECO:0007669"/>
    <property type="project" value="UniProtKB-KW"/>
</dbReference>
<dbReference type="Proteomes" id="UP001381693">
    <property type="component" value="Unassembled WGS sequence"/>
</dbReference>
<dbReference type="Gene3D" id="6.20.250.40">
    <property type="match status" value="1"/>
</dbReference>
<keyword evidence="4 5" id="KW-0175">Coiled coil</keyword>